<evidence type="ECO:0000313" key="2">
    <source>
        <dbReference type="Proteomes" id="UP001152888"/>
    </source>
</evidence>
<comment type="caution">
    <text evidence="1">The sequence shown here is derived from an EMBL/GenBank/DDBJ whole genome shotgun (WGS) entry which is preliminary data.</text>
</comment>
<proteinExistence type="predicted"/>
<dbReference type="EMBL" id="CAKOFQ010008064">
    <property type="protein sequence ID" value="CAH2011346.1"/>
    <property type="molecule type" value="Genomic_DNA"/>
</dbReference>
<evidence type="ECO:0000313" key="1">
    <source>
        <dbReference type="EMBL" id="CAH2011346.1"/>
    </source>
</evidence>
<reference evidence="1" key="1">
    <citation type="submission" date="2022-03" db="EMBL/GenBank/DDBJ databases">
        <authorList>
            <person name="Sayadi A."/>
        </authorList>
    </citation>
    <scope>NUCLEOTIDE SEQUENCE</scope>
</reference>
<dbReference type="OrthoDB" id="8058858at2759"/>
<protein>
    <submittedName>
        <fullName evidence="1">Uncharacterized protein</fullName>
    </submittedName>
</protein>
<name>A0A9P0M8T6_ACAOB</name>
<dbReference type="Proteomes" id="UP001152888">
    <property type="component" value="Unassembled WGS sequence"/>
</dbReference>
<gene>
    <name evidence="1" type="ORF">ACAOBT_LOCUS32136</name>
</gene>
<accession>A0A9P0M8T6</accession>
<dbReference type="AlphaFoldDB" id="A0A9P0M8T6"/>
<organism evidence="1 2">
    <name type="scientific">Acanthoscelides obtectus</name>
    <name type="common">Bean weevil</name>
    <name type="synonym">Bruchus obtectus</name>
    <dbReference type="NCBI Taxonomy" id="200917"/>
    <lineage>
        <taxon>Eukaryota</taxon>
        <taxon>Metazoa</taxon>
        <taxon>Ecdysozoa</taxon>
        <taxon>Arthropoda</taxon>
        <taxon>Hexapoda</taxon>
        <taxon>Insecta</taxon>
        <taxon>Pterygota</taxon>
        <taxon>Neoptera</taxon>
        <taxon>Endopterygota</taxon>
        <taxon>Coleoptera</taxon>
        <taxon>Polyphaga</taxon>
        <taxon>Cucujiformia</taxon>
        <taxon>Chrysomeloidea</taxon>
        <taxon>Chrysomelidae</taxon>
        <taxon>Bruchinae</taxon>
        <taxon>Bruchini</taxon>
        <taxon>Acanthoscelides</taxon>
    </lineage>
</organism>
<keyword evidence="2" id="KW-1185">Reference proteome</keyword>
<sequence>MAKAIRRNNFKLEVEDHFDPVDDLPLVEWMKKIQQEDDLRDNIRAGLPYSENNFNEFVHIDDHVVIVEYLDDDAIVAAISSAVDTDDDGEKENKDDESVDMELIPTPTTSEALRHIDSVRHFLQSRILRSVC</sequence>